<keyword evidence="2" id="KW-0329">Glyoxylate bypass</keyword>
<gene>
    <name evidence="9" type="ORF">RN001_003927</name>
</gene>
<feature type="active site" description="Proton donor" evidence="6">
    <location>
        <position position="441"/>
    </location>
</feature>
<dbReference type="Pfam" id="PF20659">
    <property type="entry name" value="MS_C"/>
    <property type="match status" value="1"/>
</dbReference>
<evidence type="ECO:0000256" key="5">
    <source>
        <dbReference type="ARBA" id="ARBA00047918"/>
    </source>
</evidence>
<dbReference type="GO" id="GO:0004474">
    <property type="term" value="F:malate synthase activity"/>
    <property type="evidence" value="ECO:0007669"/>
    <property type="project" value="UniProtKB-EC"/>
</dbReference>
<dbReference type="Gene3D" id="1.20.1220.12">
    <property type="entry name" value="Malate synthase, domain III"/>
    <property type="match status" value="1"/>
</dbReference>
<evidence type="ECO:0000256" key="4">
    <source>
        <dbReference type="ARBA" id="ARBA00022679"/>
    </source>
</evidence>
<comment type="catalytic activity">
    <reaction evidence="5">
        <text>glyoxylate + acetyl-CoA + H2O = (S)-malate + CoA + H(+)</text>
        <dbReference type="Rhea" id="RHEA:18181"/>
        <dbReference type="ChEBI" id="CHEBI:15377"/>
        <dbReference type="ChEBI" id="CHEBI:15378"/>
        <dbReference type="ChEBI" id="CHEBI:15589"/>
        <dbReference type="ChEBI" id="CHEBI:36655"/>
        <dbReference type="ChEBI" id="CHEBI:57287"/>
        <dbReference type="ChEBI" id="CHEBI:57288"/>
        <dbReference type="EC" id="2.3.3.9"/>
    </reaction>
</comment>
<evidence type="ECO:0000259" key="7">
    <source>
        <dbReference type="Pfam" id="PF01274"/>
    </source>
</evidence>
<feature type="domain" description="Malate synthase TIM barrel" evidence="7">
    <location>
        <begin position="163"/>
        <end position="401"/>
    </location>
</feature>
<keyword evidence="3" id="KW-0816">Tricarboxylic acid cycle</keyword>
<organism evidence="9 10">
    <name type="scientific">Aquatica leii</name>
    <dbReference type="NCBI Taxonomy" id="1421715"/>
    <lineage>
        <taxon>Eukaryota</taxon>
        <taxon>Metazoa</taxon>
        <taxon>Ecdysozoa</taxon>
        <taxon>Arthropoda</taxon>
        <taxon>Hexapoda</taxon>
        <taxon>Insecta</taxon>
        <taxon>Pterygota</taxon>
        <taxon>Neoptera</taxon>
        <taxon>Endopterygota</taxon>
        <taxon>Coleoptera</taxon>
        <taxon>Polyphaga</taxon>
        <taxon>Elateriformia</taxon>
        <taxon>Elateroidea</taxon>
        <taxon>Lampyridae</taxon>
        <taxon>Luciolinae</taxon>
        <taxon>Aquatica</taxon>
    </lineage>
</organism>
<protein>
    <recommendedName>
        <fullName evidence="1">malate synthase</fullName>
        <ecNumber evidence="1">2.3.3.9</ecNumber>
    </recommendedName>
</protein>
<evidence type="ECO:0000256" key="6">
    <source>
        <dbReference type="PIRSR" id="PIRSR001363-1"/>
    </source>
</evidence>
<evidence type="ECO:0000313" key="10">
    <source>
        <dbReference type="Proteomes" id="UP001353858"/>
    </source>
</evidence>
<dbReference type="InterPro" id="IPR046363">
    <property type="entry name" value="MS_N_TIM-barrel_dom"/>
</dbReference>
<dbReference type="Gene3D" id="3.20.20.360">
    <property type="entry name" value="Malate synthase, domain 3"/>
    <property type="match status" value="1"/>
</dbReference>
<dbReference type="EC" id="2.3.3.9" evidence="1"/>
<dbReference type="GO" id="GO:0005737">
    <property type="term" value="C:cytoplasm"/>
    <property type="evidence" value="ECO:0007669"/>
    <property type="project" value="TreeGrafter"/>
</dbReference>
<evidence type="ECO:0000256" key="2">
    <source>
        <dbReference type="ARBA" id="ARBA00022435"/>
    </source>
</evidence>
<dbReference type="GO" id="GO:0006097">
    <property type="term" value="P:glyoxylate cycle"/>
    <property type="evidence" value="ECO:0007669"/>
    <property type="project" value="UniProtKB-KW"/>
</dbReference>
<dbReference type="InterPro" id="IPR011076">
    <property type="entry name" value="Malate_synth_sf"/>
</dbReference>
<dbReference type="Proteomes" id="UP001353858">
    <property type="component" value="Unassembled WGS sequence"/>
</dbReference>
<dbReference type="InterPro" id="IPR048355">
    <property type="entry name" value="MS_C"/>
</dbReference>
<evidence type="ECO:0000256" key="3">
    <source>
        <dbReference type="ARBA" id="ARBA00022532"/>
    </source>
</evidence>
<comment type="caution">
    <text evidence="9">The sequence shown here is derived from an EMBL/GenBank/DDBJ whole genome shotgun (WGS) entry which is preliminary data.</text>
</comment>
<evidence type="ECO:0000256" key="1">
    <source>
        <dbReference type="ARBA" id="ARBA00012636"/>
    </source>
</evidence>
<dbReference type="EMBL" id="JARPUR010000001">
    <property type="protein sequence ID" value="KAK4887656.1"/>
    <property type="molecule type" value="Genomic_DNA"/>
</dbReference>
<feature type="active site" description="Proton acceptor" evidence="6">
    <location>
        <position position="166"/>
    </location>
</feature>
<evidence type="ECO:0000259" key="8">
    <source>
        <dbReference type="Pfam" id="PF20659"/>
    </source>
</evidence>
<dbReference type="Pfam" id="PF01274">
    <property type="entry name" value="MS_TIM-barrel"/>
    <property type="match status" value="1"/>
</dbReference>
<keyword evidence="10" id="KW-1185">Reference proteome</keyword>
<sequence>MKYKKLTGPPPTINIADPPRHLQEAFRTVFTKDAVEFVMQIVTVFEDRIEELQWKRLSKKLEFYLKGKLPSFPQSIARSDTSWKIRPLPERLRNRHLDLGDVSPANTNQFVQALNADVQGVQVDFDDGHCPTWHNQIVGLYNVYQAVHGELYGIGSIQNLPILMFRPRAWNMLEHNIIINGKTAPGPLIDFGIFMYHNAKILTDLGCGPFFYLSKLESASEAKLWNNIFVWTQQRLQLPVGTIKACVLIENIFAAFEMDEILYELKDHSLGLNCGIWDYTASIICKFGNNPNYIFPDRNKFVNIERQFLKKYMQLVIETCRARGAPATGGMSALLVPSQCSPDRINKVVESKKQEILTGFDGFLVYDVKLVIHINNLWSDLSQSEIKPISGGNVTPDDLLQIPSGGVTLEGLKHNVEVGVLYIYNWLNGNGHFFHKGAVEDSATAEISRLQVWQCIRHQVLINESKTVVSKELLQNIIDEVIQTQRNNLLNIAIDLFIEIVTTKYLPDFITTYLNDHYIFKQIQTYNIVKHKL</sequence>
<dbReference type="GO" id="GO:0006099">
    <property type="term" value="P:tricarboxylic acid cycle"/>
    <property type="evidence" value="ECO:0007669"/>
    <property type="project" value="UniProtKB-KW"/>
</dbReference>
<name>A0AAN7SED0_9COLE</name>
<dbReference type="FunFam" id="1.20.1220.12:FF:000001">
    <property type="entry name" value="Malate synthase"/>
    <property type="match status" value="1"/>
</dbReference>
<reference evidence="10" key="1">
    <citation type="submission" date="2023-01" db="EMBL/GenBank/DDBJ databases">
        <title>Key to firefly adult light organ development and bioluminescence: homeobox transcription factors regulate luciferase expression and transportation to peroxisome.</title>
        <authorList>
            <person name="Fu X."/>
        </authorList>
    </citation>
    <scope>NUCLEOTIDE SEQUENCE [LARGE SCALE GENOMIC DNA]</scope>
</reference>
<feature type="domain" description="Malate synthase C-terminal" evidence="8">
    <location>
        <begin position="408"/>
        <end position="515"/>
    </location>
</feature>
<dbReference type="InterPro" id="IPR044856">
    <property type="entry name" value="Malate_synth_C_sf"/>
</dbReference>
<dbReference type="SUPFAM" id="SSF51645">
    <property type="entry name" value="Malate synthase G"/>
    <property type="match status" value="1"/>
</dbReference>
<keyword evidence="4" id="KW-0808">Transferase</keyword>
<evidence type="ECO:0000313" key="9">
    <source>
        <dbReference type="EMBL" id="KAK4887656.1"/>
    </source>
</evidence>
<dbReference type="InterPro" id="IPR006252">
    <property type="entry name" value="Malate_synthA"/>
</dbReference>
<dbReference type="PANTHER" id="PTHR42902:SF2">
    <property type="entry name" value="MALATE SYNTHASE"/>
    <property type="match status" value="1"/>
</dbReference>
<proteinExistence type="predicted"/>
<accession>A0AAN7SED0</accession>
<dbReference type="PANTHER" id="PTHR42902">
    <property type="entry name" value="MALATE SYNTHASE"/>
    <property type="match status" value="1"/>
</dbReference>
<dbReference type="FunFam" id="3.20.20.360:FF:000001">
    <property type="entry name" value="Malate synthase"/>
    <property type="match status" value="1"/>
</dbReference>
<dbReference type="AlphaFoldDB" id="A0AAN7SED0"/>
<dbReference type="InterPro" id="IPR001465">
    <property type="entry name" value="Malate_synthase_TIM"/>
</dbReference>
<dbReference type="PIRSF" id="PIRSF001363">
    <property type="entry name" value="Malate_synth"/>
    <property type="match status" value="1"/>
</dbReference>